<gene>
    <name evidence="5" type="ORF">HHK36_014146</name>
</gene>
<proteinExistence type="predicted"/>
<protein>
    <recommendedName>
        <fullName evidence="7">Galactose oxidase</fullName>
    </recommendedName>
</protein>
<dbReference type="SUPFAM" id="SSF50965">
    <property type="entry name" value="Galactose oxidase, central domain"/>
    <property type="match status" value="1"/>
</dbReference>
<dbReference type="OMA" id="CEWKEYP"/>
<dbReference type="AlphaFoldDB" id="A0A835DEX6"/>
<dbReference type="OrthoDB" id="2019572at2759"/>
<reference evidence="5 6" key="1">
    <citation type="submission" date="2020-04" db="EMBL/GenBank/DDBJ databases">
        <title>Plant Genome Project.</title>
        <authorList>
            <person name="Zhang R.-G."/>
        </authorList>
    </citation>
    <scope>NUCLEOTIDE SEQUENCE [LARGE SCALE GENOMIC DNA]</scope>
    <source>
        <strain evidence="5">YNK0</strain>
        <tissue evidence="5">Leaf</tissue>
    </source>
</reference>
<dbReference type="InterPro" id="IPR013783">
    <property type="entry name" value="Ig-like_fold"/>
</dbReference>
<dbReference type="InterPro" id="IPR014756">
    <property type="entry name" value="Ig_E-set"/>
</dbReference>
<dbReference type="Proteomes" id="UP000655225">
    <property type="component" value="Unassembled WGS sequence"/>
</dbReference>
<evidence type="ECO:0008006" key="7">
    <source>
        <dbReference type="Google" id="ProtNLM"/>
    </source>
</evidence>
<feature type="domain" description="Galactose oxidase-like Early set" evidence="4">
    <location>
        <begin position="484"/>
        <end position="584"/>
    </location>
</feature>
<comment type="caution">
    <text evidence="5">The sequence shown here is derived from an EMBL/GenBank/DDBJ whole genome shotgun (WGS) entry which is preliminary data.</text>
</comment>
<keyword evidence="6" id="KW-1185">Reference proteome</keyword>
<dbReference type="Gene3D" id="2.130.10.80">
    <property type="entry name" value="Galactose oxidase/kelch, beta-propeller"/>
    <property type="match status" value="1"/>
</dbReference>
<evidence type="ECO:0000259" key="4">
    <source>
        <dbReference type="Pfam" id="PF09118"/>
    </source>
</evidence>
<evidence type="ECO:0000259" key="3">
    <source>
        <dbReference type="Pfam" id="PF07250"/>
    </source>
</evidence>
<organism evidence="5 6">
    <name type="scientific">Tetracentron sinense</name>
    <name type="common">Spur-leaf</name>
    <dbReference type="NCBI Taxonomy" id="13715"/>
    <lineage>
        <taxon>Eukaryota</taxon>
        <taxon>Viridiplantae</taxon>
        <taxon>Streptophyta</taxon>
        <taxon>Embryophyta</taxon>
        <taxon>Tracheophyta</taxon>
        <taxon>Spermatophyta</taxon>
        <taxon>Magnoliopsida</taxon>
        <taxon>Trochodendrales</taxon>
        <taxon>Trochodendraceae</taxon>
        <taxon>Tetracentron</taxon>
    </lineage>
</organism>
<feature type="chain" id="PRO_5032824096" description="Galactose oxidase" evidence="2">
    <location>
        <begin position="17"/>
        <end position="585"/>
    </location>
</feature>
<dbReference type="InterPro" id="IPR037293">
    <property type="entry name" value="Gal_Oxidase_central_sf"/>
</dbReference>
<dbReference type="EMBL" id="JABCRI010000009">
    <property type="protein sequence ID" value="KAF8400843.1"/>
    <property type="molecule type" value="Genomic_DNA"/>
</dbReference>
<dbReference type="Pfam" id="PF07250">
    <property type="entry name" value="Glyoxal_oxid_N"/>
    <property type="match status" value="1"/>
</dbReference>
<feature type="signal peptide" evidence="2">
    <location>
        <begin position="1"/>
        <end position="16"/>
    </location>
</feature>
<keyword evidence="1 2" id="KW-0732">Signal</keyword>
<feature type="domain" description="Glyoxal oxidase N-terminal" evidence="3">
    <location>
        <begin position="79"/>
        <end position="469"/>
    </location>
</feature>
<dbReference type="PANTHER" id="PTHR32208:SF93">
    <property type="entry name" value="ALDEHYDE OXIDASE GLOX1"/>
    <property type="match status" value="1"/>
</dbReference>
<evidence type="ECO:0000313" key="5">
    <source>
        <dbReference type="EMBL" id="KAF8400843.1"/>
    </source>
</evidence>
<dbReference type="Gene3D" id="2.60.40.10">
    <property type="entry name" value="Immunoglobulins"/>
    <property type="match status" value="1"/>
</dbReference>
<dbReference type="InterPro" id="IPR011043">
    <property type="entry name" value="Gal_Oxase/kelch_b-propeller"/>
</dbReference>
<dbReference type="Pfam" id="PF09118">
    <property type="entry name" value="GO-like_E_set"/>
    <property type="match status" value="1"/>
</dbReference>
<dbReference type="SUPFAM" id="SSF81296">
    <property type="entry name" value="E set domains"/>
    <property type="match status" value="1"/>
</dbReference>
<dbReference type="InterPro" id="IPR015202">
    <property type="entry name" value="GO-like_E_set"/>
</dbReference>
<dbReference type="PANTHER" id="PTHR32208">
    <property type="entry name" value="SECRETED PROTEIN-RELATED"/>
    <property type="match status" value="1"/>
</dbReference>
<evidence type="ECO:0000256" key="2">
    <source>
        <dbReference type="SAM" id="SignalP"/>
    </source>
</evidence>
<dbReference type="CDD" id="cd02851">
    <property type="entry name" value="E_set_GO_C"/>
    <property type="match status" value="1"/>
</dbReference>
<name>A0A835DEX6_TETSI</name>
<evidence type="ECO:0000256" key="1">
    <source>
        <dbReference type="ARBA" id="ARBA00022729"/>
    </source>
</evidence>
<evidence type="ECO:0000313" key="6">
    <source>
        <dbReference type="Proteomes" id="UP000655225"/>
    </source>
</evidence>
<accession>A0A835DEX6</accession>
<sequence>MAVLLRALCLLPLLFALGFSQLSFFEDPDPLKDPFREVLRKGYSNINGGGRMAGRKADFETVYNGGWELVSASSGVSAMHLILFPNNKAIMFDATIFGPSQVPLARGNCRLVPGSKKKNDLDCWAHAVEYDIDTAAIRPLKVLTNTWCSSGGLSPDGTLVQTGGWNDGGQAVRYLSGCKTCDWKEYPTALSGKRWYSTQQILPDGSFILVGGRRMFNYEYVPKEGKSNPTNYNLPFLRETTDVVENNLYPFVHLSTDGNLFILANNRSILLSPITNKIIREFPILPGGSRNYPASGMSVLLPIKLHGVNAKVISAEVLVCGGAKPEAAKLAENNTFIPALQNCGRIQITNPKAVWKMEIMPTPRVMGDMLILPTGDVLMINGAKKGTSGWQFADDPNLTPVLYRPMKPIKTQRFKELQATTIPRMYHSSSAVLPDGKILVAGSNTNNGYDFTGVKFPTELRVEKFLPPYLDPLLAIHKPLIMTNFKGQRITYAKIFMVQIKLTETALDKSDLRVTIYAPPFTTHGYSMNQRLVFLAINEVVQVKPGMYQIATLAPPTGAVTPPGYYLLFVVHRGVPSRGVWIQIF</sequence>
<dbReference type="InterPro" id="IPR009880">
    <property type="entry name" value="Glyoxal_oxidase_N"/>
</dbReference>